<evidence type="ECO:0000313" key="2">
    <source>
        <dbReference type="EMBL" id="ELU10896.1"/>
    </source>
</evidence>
<keyword evidence="1" id="KW-0812">Transmembrane</keyword>
<keyword evidence="1" id="KW-1133">Transmembrane helix</keyword>
<accession>R7V3I2</accession>
<protein>
    <submittedName>
        <fullName evidence="2 3">Uncharacterized protein</fullName>
    </submittedName>
</protein>
<dbReference type="EnsemblMetazoa" id="CapteT199396">
    <property type="protein sequence ID" value="CapteP199396"/>
    <property type="gene ID" value="CapteG199396"/>
</dbReference>
<gene>
    <name evidence="2" type="ORF">CAPTEDRAFT_199396</name>
</gene>
<organism evidence="2">
    <name type="scientific">Capitella teleta</name>
    <name type="common">Polychaete worm</name>
    <dbReference type="NCBI Taxonomy" id="283909"/>
    <lineage>
        <taxon>Eukaryota</taxon>
        <taxon>Metazoa</taxon>
        <taxon>Spiralia</taxon>
        <taxon>Lophotrochozoa</taxon>
        <taxon>Annelida</taxon>
        <taxon>Polychaeta</taxon>
        <taxon>Sedentaria</taxon>
        <taxon>Scolecida</taxon>
        <taxon>Capitellidae</taxon>
        <taxon>Capitella</taxon>
    </lineage>
</organism>
<reference evidence="2 4" key="2">
    <citation type="journal article" date="2013" name="Nature">
        <title>Insights into bilaterian evolution from three spiralian genomes.</title>
        <authorList>
            <person name="Simakov O."/>
            <person name="Marletaz F."/>
            <person name="Cho S.J."/>
            <person name="Edsinger-Gonzales E."/>
            <person name="Havlak P."/>
            <person name="Hellsten U."/>
            <person name="Kuo D.H."/>
            <person name="Larsson T."/>
            <person name="Lv J."/>
            <person name="Arendt D."/>
            <person name="Savage R."/>
            <person name="Osoegawa K."/>
            <person name="de Jong P."/>
            <person name="Grimwood J."/>
            <person name="Chapman J.A."/>
            <person name="Shapiro H."/>
            <person name="Aerts A."/>
            <person name="Otillar R.P."/>
            <person name="Terry A.Y."/>
            <person name="Boore J.L."/>
            <person name="Grigoriev I.V."/>
            <person name="Lindberg D.R."/>
            <person name="Seaver E.C."/>
            <person name="Weisblat D.A."/>
            <person name="Putnam N.H."/>
            <person name="Rokhsar D.S."/>
        </authorList>
    </citation>
    <scope>NUCLEOTIDE SEQUENCE</scope>
    <source>
        <strain evidence="2 4">I ESC-2004</strain>
    </source>
</reference>
<dbReference type="EMBL" id="KB297182">
    <property type="protein sequence ID" value="ELU10896.1"/>
    <property type="molecule type" value="Genomic_DNA"/>
</dbReference>
<dbReference type="HOGENOM" id="CLU_1039151_0_0_1"/>
<keyword evidence="4" id="KW-1185">Reference proteome</keyword>
<dbReference type="Proteomes" id="UP000014760">
    <property type="component" value="Unassembled WGS sequence"/>
</dbReference>
<reference evidence="4" key="1">
    <citation type="submission" date="2012-12" db="EMBL/GenBank/DDBJ databases">
        <authorList>
            <person name="Hellsten U."/>
            <person name="Grimwood J."/>
            <person name="Chapman J.A."/>
            <person name="Shapiro H."/>
            <person name="Aerts A."/>
            <person name="Otillar R.P."/>
            <person name="Terry A.Y."/>
            <person name="Boore J.L."/>
            <person name="Simakov O."/>
            <person name="Marletaz F."/>
            <person name="Cho S.-J."/>
            <person name="Edsinger-Gonzales E."/>
            <person name="Havlak P."/>
            <person name="Kuo D.-H."/>
            <person name="Larsson T."/>
            <person name="Lv J."/>
            <person name="Arendt D."/>
            <person name="Savage R."/>
            <person name="Osoegawa K."/>
            <person name="de Jong P."/>
            <person name="Lindberg D.R."/>
            <person name="Seaver E.C."/>
            <person name="Weisblat D.A."/>
            <person name="Putnam N.H."/>
            <person name="Grigoriev I.V."/>
            <person name="Rokhsar D.S."/>
        </authorList>
    </citation>
    <scope>NUCLEOTIDE SEQUENCE</scope>
    <source>
        <strain evidence="4">I ESC-2004</strain>
    </source>
</reference>
<reference evidence="3" key="3">
    <citation type="submission" date="2015-06" db="UniProtKB">
        <authorList>
            <consortium name="EnsemblMetazoa"/>
        </authorList>
    </citation>
    <scope>IDENTIFICATION</scope>
</reference>
<evidence type="ECO:0000313" key="3">
    <source>
        <dbReference type="EnsemblMetazoa" id="CapteP199396"/>
    </source>
</evidence>
<sequence>MKSVNPTLRLDCLNSDKVRLPYGNPGARVQTQRMVFWAAPAVCFALTIAMVTPSLFGGMTTSMLESLRLVTDDKTLEGLHTPGGMYQGNVLILVVYIYLPVLYLYRATGRLAKVYDLADGDSSLDVNRLTAQRAFQLLLPARSHGSNLLHVRGVHDTLVHYALVYLQLLWALNLYVYRCQADFWQRWVQVHKIPARSMARLRRQRRKAQEARRGVQKEWNQLKKAWALKSWTDLQHRDVLGAYNNRYFEETKEDNSIEKYLNTKIDTN</sequence>
<proteinExistence type="predicted"/>
<keyword evidence="1" id="KW-0472">Membrane</keyword>
<dbReference type="EMBL" id="AMQN01005950">
    <property type="status" value="NOT_ANNOTATED_CDS"/>
    <property type="molecule type" value="Genomic_DNA"/>
</dbReference>
<feature type="transmembrane region" description="Helical" evidence="1">
    <location>
        <begin position="34"/>
        <end position="56"/>
    </location>
</feature>
<evidence type="ECO:0000313" key="4">
    <source>
        <dbReference type="Proteomes" id="UP000014760"/>
    </source>
</evidence>
<name>R7V3I2_CAPTE</name>
<feature type="transmembrane region" description="Helical" evidence="1">
    <location>
        <begin position="86"/>
        <end position="105"/>
    </location>
</feature>
<dbReference type="AlphaFoldDB" id="R7V3I2"/>
<evidence type="ECO:0000256" key="1">
    <source>
        <dbReference type="SAM" id="Phobius"/>
    </source>
</evidence>